<dbReference type="Proteomes" id="UP000824099">
    <property type="component" value="Unassembled WGS sequence"/>
</dbReference>
<dbReference type="Pfam" id="PF25917">
    <property type="entry name" value="BSH_RND"/>
    <property type="match status" value="1"/>
</dbReference>
<feature type="domain" description="Multidrug resistance protein MdtA-like barrel-sandwich hybrid" evidence="2">
    <location>
        <begin position="63"/>
        <end position="190"/>
    </location>
</feature>
<dbReference type="Gene3D" id="2.40.50.100">
    <property type="match status" value="1"/>
</dbReference>
<dbReference type="NCBIfam" id="TIGR01730">
    <property type="entry name" value="RND_mfp"/>
    <property type="match status" value="1"/>
</dbReference>
<proteinExistence type="inferred from homology"/>
<evidence type="ECO:0000259" key="3">
    <source>
        <dbReference type="Pfam" id="PF25990"/>
    </source>
</evidence>
<dbReference type="EMBL" id="DVNI01000122">
    <property type="protein sequence ID" value="HIU64791.1"/>
    <property type="molecule type" value="Genomic_DNA"/>
</dbReference>
<protein>
    <submittedName>
        <fullName evidence="4">Efflux RND transporter periplasmic adaptor subunit</fullName>
    </submittedName>
</protein>
<reference evidence="4" key="2">
    <citation type="journal article" date="2021" name="PeerJ">
        <title>Extensive microbial diversity within the chicken gut microbiome revealed by metagenomics and culture.</title>
        <authorList>
            <person name="Gilroy R."/>
            <person name="Ravi A."/>
            <person name="Getino M."/>
            <person name="Pursley I."/>
            <person name="Horton D.L."/>
            <person name="Alikhan N.F."/>
            <person name="Baker D."/>
            <person name="Gharbi K."/>
            <person name="Hall N."/>
            <person name="Watson M."/>
            <person name="Adriaenssens E.M."/>
            <person name="Foster-Nyarko E."/>
            <person name="Jarju S."/>
            <person name="Secka A."/>
            <person name="Antonio M."/>
            <person name="Oren A."/>
            <person name="Chaudhuri R.R."/>
            <person name="La Ragione R."/>
            <person name="Hildebrand F."/>
            <person name="Pallen M.J."/>
        </authorList>
    </citation>
    <scope>NUCLEOTIDE SEQUENCE</scope>
    <source>
        <strain evidence="4">CHK160-1198</strain>
    </source>
</reference>
<sequence>MQFIRKNFSKLLIAFLVLGGAIGLYKYYAAPKTAAVTEKTAMVTKGELIRTISATGSLSATDNVDINSKITGRIVQVFVKENQHVNAGDPLVKLDDTTLVATQTQMAAKLQNASVTYNRYLELVNQGALARSEFDAVEADYIVAKANYDTATSNVRDTVITSPIEGYIIGEPTPVGQTVSSGISAPQVLMSVANLDKMQIEVLVDESDIGQIEAGQKVNFTVDAYTDKTFTGTVRLVSKSAVTSNNVIYYTVYVDVDNSEGKLLPTMTARTEIIAEDLPETLIVPLSAISNDEQGRFVQVYDTQNKKVARKEYVEVVMSNDESSAIKGNISEGEEVILRMNTRSTSTQSNVGGPPPHM</sequence>
<dbReference type="PANTHER" id="PTHR30469:SF33">
    <property type="entry name" value="SLR1207 PROTEIN"/>
    <property type="match status" value="1"/>
</dbReference>
<comment type="similarity">
    <text evidence="1">Belongs to the membrane fusion protein (MFP) (TC 8.A.1) family.</text>
</comment>
<feature type="domain" description="YknX-like beta-barrel" evidence="3">
    <location>
        <begin position="198"/>
        <end position="273"/>
    </location>
</feature>
<dbReference type="InterPro" id="IPR006143">
    <property type="entry name" value="RND_pump_MFP"/>
</dbReference>
<dbReference type="Pfam" id="PF25990">
    <property type="entry name" value="Beta-barrel_YknX"/>
    <property type="match status" value="1"/>
</dbReference>
<dbReference type="Gene3D" id="1.10.287.470">
    <property type="entry name" value="Helix hairpin bin"/>
    <property type="match status" value="1"/>
</dbReference>
<dbReference type="PANTHER" id="PTHR30469">
    <property type="entry name" value="MULTIDRUG RESISTANCE PROTEIN MDTA"/>
    <property type="match status" value="1"/>
</dbReference>
<organism evidence="4 5">
    <name type="scientific">Candidatus Avacidaminococcus intestinavium</name>
    <dbReference type="NCBI Taxonomy" id="2840684"/>
    <lineage>
        <taxon>Bacteria</taxon>
        <taxon>Bacillati</taxon>
        <taxon>Bacillota</taxon>
        <taxon>Negativicutes</taxon>
        <taxon>Acidaminococcales</taxon>
        <taxon>Acidaminococcaceae</taxon>
        <taxon>Acidaminococcaceae incertae sedis</taxon>
        <taxon>Candidatus Avacidaminococcus</taxon>
    </lineage>
</organism>
<dbReference type="InterPro" id="IPR058625">
    <property type="entry name" value="MdtA-like_BSH"/>
</dbReference>
<dbReference type="AlphaFoldDB" id="A0A9D1SLM7"/>
<evidence type="ECO:0000256" key="1">
    <source>
        <dbReference type="ARBA" id="ARBA00009477"/>
    </source>
</evidence>
<dbReference type="Gene3D" id="2.40.420.20">
    <property type="match status" value="1"/>
</dbReference>
<reference evidence="4" key="1">
    <citation type="submission" date="2020-10" db="EMBL/GenBank/DDBJ databases">
        <authorList>
            <person name="Gilroy R."/>
        </authorList>
    </citation>
    <scope>NUCLEOTIDE SEQUENCE</scope>
    <source>
        <strain evidence="4">CHK160-1198</strain>
    </source>
</reference>
<dbReference type="GO" id="GO:1990281">
    <property type="term" value="C:efflux pump complex"/>
    <property type="evidence" value="ECO:0007669"/>
    <property type="project" value="TreeGrafter"/>
</dbReference>
<dbReference type="InterPro" id="IPR058636">
    <property type="entry name" value="Beta-barrel_YknX"/>
</dbReference>
<gene>
    <name evidence="4" type="ORF">IAB06_07150</name>
</gene>
<comment type="caution">
    <text evidence="4">The sequence shown here is derived from an EMBL/GenBank/DDBJ whole genome shotgun (WGS) entry which is preliminary data.</text>
</comment>
<accession>A0A9D1SLM7</accession>
<evidence type="ECO:0000313" key="4">
    <source>
        <dbReference type="EMBL" id="HIU64791.1"/>
    </source>
</evidence>
<dbReference type="GO" id="GO:0015562">
    <property type="term" value="F:efflux transmembrane transporter activity"/>
    <property type="evidence" value="ECO:0007669"/>
    <property type="project" value="TreeGrafter"/>
</dbReference>
<name>A0A9D1SLM7_9FIRM</name>
<evidence type="ECO:0000313" key="5">
    <source>
        <dbReference type="Proteomes" id="UP000824099"/>
    </source>
</evidence>
<dbReference type="Gene3D" id="2.40.30.170">
    <property type="match status" value="1"/>
</dbReference>
<dbReference type="SUPFAM" id="SSF111369">
    <property type="entry name" value="HlyD-like secretion proteins"/>
    <property type="match status" value="1"/>
</dbReference>
<evidence type="ECO:0000259" key="2">
    <source>
        <dbReference type="Pfam" id="PF25917"/>
    </source>
</evidence>